<keyword evidence="3" id="KW-1185">Reference proteome</keyword>
<keyword evidence="1" id="KW-0812">Transmembrane</keyword>
<sequence>MTTFKTVRWSTYLFELFVVFLGVTLAFALDEWNENRRKRNIEIKTLTEIRDGLQLDQTDIQDNMSGHRRGLKACAVFRTYLRSPQPVPDSLPFYFSYLTRDFIAIQNSAAYESLKTRGLDIITNDSLRLEIVALYDFHFEIIEKLEEHYAEMQFYTLYFHPINDLMVDYLVFDERGRLTDLLPTVHLTPTDHRKLLSYLWRIEYNRRFTLIQYETLVQKLEQLMVHVTEEIERLQ</sequence>
<protein>
    <submittedName>
        <fullName evidence="2">Uncharacterized protein</fullName>
    </submittedName>
</protein>
<accession>A0A1G9PG50</accession>
<evidence type="ECO:0000256" key="1">
    <source>
        <dbReference type="SAM" id="Phobius"/>
    </source>
</evidence>
<organism evidence="2 3">
    <name type="scientific">Catalinimonas alkaloidigena</name>
    <dbReference type="NCBI Taxonomy" id="1075417"/>
    <lineage>
        <taxon>Bacteria</taxon>
        <taxon>Pseudomonadati</taxon>
        <taxon>Bacteroidota</taxon>
        <taxon>Cytophagia</taxon>
        <taxon>Cytophagales</taxon>
        <taxon>Catalimonadaceae</taxon>
        <taxon>Catalinimonas</taxon>
    </lineage>
</organism>
<proteinExistence type="predicted"/>
<evidence type="ECO:0000313" key="3">
    <source>
        <dbReference type="Proteomes" id="UP000198510"/>
    </source>
</evidence>
<dbReference type="Proteomes" id="UP000198510">
    <property type="component" value="Unassembled WGS sequence"/>
</dbReference>
<keyword evidence="1" id="KW-0472">Membrane</keyword>
<dbReference type="OrthoDB" id="821826at2"/>
<dbReference type="AlphaFoldDB" id="A0A1G9PG50"/>
<feature type="transmembrane region" description="Helical" evidence="1">
    <location>
        <begin position="12"/>
        <end position="29"/>
    </location>
</feature>
<dbReference type="EMBL" id="FNFO01000009">
    <property type="protein sequence ID" value="SDL97822.1"/>
    <property type="molecule type" value="Genomic_DNA"/>
</dbReference>
<gene>
    <name evidence="2" type="ORF">SAMN05421823_109186</name>
</gene>
<dbReference type="STRING" id="1075417.SAMN05421823_109186"/>
<reference evidence="2 3" key="1">
    <citation type="submission" date="2016-10" db="EMBL/GenBank/DDBJ databases">
        <authorList>
            <person name="de Groot N.N."/>
        </authorList>
    </citation>
    <scope>NUCLEOTIDE SEQUENCE [LARGE SCALE GENOMIC DNA]</scope>
    <source>
        <strain evidence="2 3">DSM 25186</strain>
    </source>
</reference>
<name>A0A1G9PG50_9BACT</name>
<dbReference type="RefSeq" id="WP_089685742.1">
    <property type="nucleotide sequence ID" value="NZ_FNFO01000009.1"/>
</dbReference>
<evidence type="ECO:0000313" key="2">
    <source>
        <dbReference type="EMBL" id="SDL97822.1"/>
    </source>
</evidence>
<keyword evidence="1" id="KW-1133">Transmembrane helix</keyword>